<dbReference type="Gramene" id="ONI28584">
    <property type="protein sequence ID" value="ONI28584"/>
    <property type="gene ID" value="PRUPE_1G149800"/>
</dbReference>
<organism evidence="1 2">
    <name type="scientific">Prunus persica</name>
    <name type="common">Peach</name>
    <name type="synonym">Amygdalus persica</name>
    <dbReference type="NCBI Taxonomy" id="3760"/>
    <lineage>
        <taxon>Eukaryota</taxon>
        <taxon>Viridiplantae</taxon>
        <taxon>Streptophyta</taxon>
        <taxon>Embryophyta</taxon>
        <taxon>Tracheophyta</taxon>
        <taxon>Spermatophyta</taxon>
        <taxon>Magnoliopsida</taxon>
        <taxon>eudicotyledons</taxon>
        <taxon>Gunneridae</taxon>
        <taxon>Pentapetalae</taxon>
        <taxon>rosids</taxon>
        <taxon>fabids</taxon>
        <taxon>Rosales</taxon>
        <taxon>Rosaceae</taxon>
        <taxon>Amygdaloideae</taxon>
        <taxon>Amygdaleae</taxon>
        <taxon>Prunus</taxon>
    </lineage>
</organism>
<dbReference type="EMBL" id="CM007651">
    <property type="protein sequence ID" value="ONI28584.1"/>
    <property type="molecule type" value="Genomic_DNA"/>
</dbReference>
<gene>
    <name evidence="1" type="ORF">PRUPE_1G149800</name>
</gene>
<proteinExistence type="predicted"/>
<evidence type="ECO:0000313" key="1">
    <source>
        <dbReference type="EMBL" id="ONI28584.1"/>
    </source>
</evidence>
<dbReference type="STRING" id="3760.A0A251QXN6"/>
<protein>
    <submittedName>
        <fullName evidence="1">Uncharacterized protein</fullName>
    </submittedName>
</protein>
<dbReference type="PANTHER" id="PTHR17630">
    <property type="entry name" value="DIENELACTONE HYDROLASE"/>
    <property type="match status" value="1"/>
</dbReference>
<accession>A0A251QXN6</accession>
<sequence length="76" mass="8324">MSSVECFKNPPALGSTSGAGTLLELGGLKTYFTGPSESKHAILLGSDVFGYENLNLRYGSLLPNYVRGQWFYFINQ</sequence>
<reference evidence="1 2" key="1">
    <citation type="journal article" date="2013" name="Nat. Genet.">
        <title>The high-quality draft genome of peach (Prunus persica) identifies unique patterns of genetic diversity, domestication and genome evolution.</title>
        <authorList>
            <consortium name="International Peach Genome Initiative"/>
            <person name="Verde I."/>
            <person name="Abbott A.G."/>
            <person name="Scalabrin S."/>
            <person name="Jung S."/>
            <person name="Shu S."/>
            <person name="Marroni F."/>
            <person name="Zhebentyayeva T."/>
            <person name="Dettori M.T."/>
            <person name="Grimwood J."/>
            <person name="Cattonaro F."/>
            <person name="Zuccolo A."/>
            <person name="Rossini L."/>
            <person name="Jenkins J."/>
            <person name="Vendramin E."/>
            <person name="Meisel L.A."/>
            <person name="Decroocq V."/>
            <person name="Sosinski B."/>
            <person name="Prochnik S."/>
            <person name="Mitros T."/>
            <person name="Policriti A."/>
            <person name="Cipriani G."/>
            <person name="Dondini L."/>
            <person name="Ficklin S."/>
            <person name="Goodstein D.M."/>
            <person name="Xuan P."/>
            <person name="Del Fabbro C."/>
            <person name="Aramini V."/>
            <person name="Copetti D."/>
            <person name="Gonzalez S."/>
            <person name="Horner D.S."/>
            <person name="Falchi R."/>
            <person name="Lucas S."/>
            <person name="Mica E."/>
            <person name="Maldonado J."/>
            <person name="Lazzari B."/>
            <person name="Bielenberg D."/>
            <person name="Pirona R."/>
            <person name="Miculan M."/>
            <person name="Barakat A."/>
            <person name="Testolin R."/>
            <person name="Stella A."/>
            <person name="Tartarini S."/>
            <person name="Tonutti P."/>
            <person name="Arus P."/>
            <person name="Orellana A."/>
            <person name="Wells C."/>
            <person name="Main D."/>
            <person name="Vizzotto G."/>
            <person name="Silva H."/>
            <person name="Salamini F."/>
            <person name="Schmutz J."/>
            <person name="Morgante M."/>
            <person name="Rokhsar D.S."/>
        </authorList>
    </citation>
    <scope>NUCLEOTIDE SEQUENCE [LARGE SCALE GENOMIC DNA]</scope>
    <source>
        <strain evidence="2">cv. Nemared</strain>
    </source>
</reference>
<name>A0A251QXN6_PRUPE</name>
<evidence type="ECO:0000313" key="2">
    <source>
        <dbReference type="Proteomes" id="UP000006882"/>
    </source>
</evidence>
<keyword evidence="2" id="KW-1185">Reference proteome</keyword>
<dbReference type="Proteomes" id="UP000006882">
    <property type="component" value="Chromosome G1"/>
</dbReference>
<dbReference type="AlphaFoldDB" id="A0A251QXN6"/>
<dbReference type="PANTHER" id="PTHR17630:SF52">
    <property type="entry name" value="ENDO-1,3-1,4-BETA-D-GLUCANASE-LIKE PROTEIN"/>
    <property type="match status" value="1"/>
</dbReference>